<evidence type="ECO:0000313" key="2">
    <source>
        <dbReference type="Proteomes" id="UP000187203"/>
    </source>
</evidence>
<comment type="caution">
    <text evidence="1">The sequence shown here is derived from an EMBL/GenBank/DDBJ whole genome shotgun (WGS) entry which is preliminary data.</text>
</comment>
<proteinExistence type="predicted"/>
<dbReference type="PANTHER" id="PTHR15503">
    <property type="entry name" value="LDOC1 RELATED"/>
    <property type="match status" value="1"/>
</dbReference>
<sequence>MGSKVDFVEALAALTAQMQDLKTSLETKLENNSSSITDLQISPEQRITVASFFMTGEALTCASGYLQPQVALFKLRQTSTVSRYQREFEILANRVVGLTQEHIMNLFVSGLKPEIQQEVIMFHPLTHYQAFELALMVEAKLPEGRGAYQHTIDNYLRHHSAHQSPDSATLQTTVLLSLAELPLPPSPLDESKFQVSFNALYGSSSPNTWKLFAEIHRERFTVLIDSRSTYNLIQPCVARFLSLAIEPAPSFAVMVGNGETLQCEGRVSDLSVTLQSHSFQLDLFLLDISGADLVLGIQWLAQLGPLLADFSIPSISFVHKGSLITLLGQHLQPPTQLSAAQLKKLAQNNSLLSAQLLTLIPNESCGSALSFASNPTAIHELLDQYKAVFDEPHGLPPSQVATLDPPALSKRVPIVPSWTKDFVMK</sequence>
<dbReference type="OrthoDB" id="117622at2759"/>
<dbReference type="Proteomes" id="UP000187203">
    <property type="component" value="Unassembled WGS sequence"/>
</dbReference>
<reference evidence="2" key="1">
    <citation type="submission" date="2013-09" db="EMBL/GenBank/DDBJ databases">
        <title>Corchorus olitorius genome sequencing.</title>
        <authorList>
            <person name="Alam M."/>
            <person name="Haque M.S."/>
            <person name="Islam M.S."/>
            <person name="Emdad E.M."/>
            <person name="Islam M.M."/>
            <person name="Ahmed B."/>
            <person name="Halim A."/>
            <person name="Hossen Q.M.M."/>
            <person name="Hossain M.Z."/>
            <person name="Ahmed R."/>
            <person name="Khan M.M."/>
            <person name="Islam R."/>
            <person name="Rashid M.M."/>
            <person name="Khan S.A."/>
            <person name="Rahman M.S."/>
            <person name="Alam M."/>
            <person name="Yahiya A.S."/>
            <person name="Khan M.S."/>
            <person name="Azam M.S."/>
            <person name="Haque T."/>
            <person name="Lashkar M.Z.H."/>
            <person name="Akhand A.I."/>
            <person name="Morshed G."/>
            <person name="Roy S."/>
            <person name="Uddin K.S."/>
            <person name="Rabeya T."/>
            <person name="Hossain A.S."/>
            <person name="Chowdhury A."/>
            <person name="Snigdha A.R."/>
            <person name="Mortoza M.S."/>
            <person name="Matin S.A."/>
            <person name="Hoque S.M.E."/>
            <person name="Islam M.K."/>
            <person name="Roy D.K."/>
            <person name="Haider R."/>
            <person name="Moosa M.M."/>
            <person name="Elias S.M."/>
            <person name="Hasan A.M."/>
            <person name="Jahan S."/>
            <person name="Shafiuddin M."/>
            <person name="Mahmood N."/>
            <person name="Shommy N.S."/>
        </authorList>
    </citation>
    <scope>NUCLEOTIDE SEQUENCE [LARGE SCALE GENOMIC DNA]</scope>
    <source>
        <strain evidence="2">cv. O-4</strain>
    </source>
</reference>
<protein>
    <submittedName>
        <fullName evidence="1">Retrotransposon gag protein</fullName>
    </submittedName>
</protein>
<keyword evidence="2" id="KW-1185">Reference proteome</keyword>
<evidence type="ECO:0000313" key="1">
    <source>
        <dbReference type="EMBL" id="OMO54256.1"/>
    </source>
</evidence>
<organism evidence="1 2">
    <name type="scientific">Corchorus olitorius</name>
    <dbReference type="NCBI Taxonomy" id="93759"/>
    <lineage>
        <taxon>Eukaryota</taxon>
        <taxon>Viridiplantae</taxon>
        <taxon>Streptophyta</taxon>
        <taxon>Embryophyta</taxon>
        <taxon>Tracheophyta</taxon>
        <taxon>Spermatophyta</taxon>
        <taxon>Magnoliopsida</taxon>
        <taxon>eudicotyledons</taxon>
        <taxon>Gunneridae</taxon>
        <taxon>Pentapetalae</taxon>
        <taxon>rosids</taxon>
        <taxon>malvids</taxon>
        <taxon>Malvales</taxon>
        <taxon>Malvaceae</taxon>
        <taxon>Grewioideae</taxon>
        <taxon>Apeibeae</taxon>
        <taxon>Corchorus</taxon>
    </lineage>
</organism>
<dbReference type="Gene3D" id="2.40.70.10">
    <property type="entry name" value="Acid Proteases"/>
    <property type="match status" value="1"/>
</dbReference>
<dbReference type="CDD" id="cd00303">
    <property type="entry name" value="retropepsin_like"/>
    <property type="match status" value="1"/>
</dbReference>
<accession>A0A1R3G876</accession>
<dbReference type="STRING" id="93759.A0A1R3G876"/>
<dbReference type="EMBL" id="AWUE01023290">
    <property type="protein sequence ID" value="OMO54256.1"/>
    <property type="molecule type" value="Genomic_DNA"/>
</dbReference>
<name>A0A1R3G876_9ROSI</name>
<dbReference type="InterPro" id="IPR021109">
    <property type="entry name" value="Peptidase_aspartic_dom_sf"/>
</dbReference>
<dbReference type="AlphaFoldDB" id="A0A1R3G876"/>
<gene>
    <name evidence="1" type="ORF">COLO4_36542</name>
</gene>
<dbReference type="InterPro" id="IPR032567">
    <property type="entry name" value="RTL1-rel"/>
</dbReference>
<dbReference type="PANTHER" id="PTHR15503:SF22">
    <property type="entry name" value="TRANSPOSON TY3-I GAG POLYPROTEIN"/>
    <property type="match status" value="1"/>
</dbReference>
<dbReference type="Pfam" id="PF08284">
    <property type="entry name" value="RVP_2"/>
    <property type="match status" value="1"/>
</dbReference>